<evidence type="ECO:0000259" key="1">
    <source>
        <dbReference type="Pfam" id="PF01978"/>
    </source>
</evidence>
<feature type="domain" description="Transcription regulator TrmB N-terminal" evidence="1">
    <location>
        <begin position="8"/>
        <end position="72"/>
    </location>
</feature>
<comment type="caution">
    <text evidence="2">The sequence shown here is derived from an EMBL/GenBank/DDBJ whole genome shotgun (WGS) entry which is preliminary data.</text>
</comment>
<dbReference type="CDD" id="cd00090">
    <property type="entry name" value="HTH_ARSR"/>
    <property type="match status" value="1"/>
</dbReference>
<dbReference type="EMBL" id="MFPX01000030">
    <property type="protein sequence ID" value="OGH65736.1"/>
    <property type="molecule type" value="Genomic_DNA"/>
</dbReference>
<dbReference type="InterPro" id="IPR036390">
    <property type="entry name" value="WH_DNA-bd_sf"/>
</dbReference>
<proteinExistence type="predicted"/>
<dbReference type="InterPro" id="IPR051797">
    <property type="entry name" value="TrmB-like"/>
</dbReference>
<dbReference type="AlphaFoldDB" id="A0A1F6M283"/>
<dbReference type="Pfam" id="PF01978">
    <property type="entry name" value="TrmB"/>
    <property type="match status" value="1"/>
</dbReference>
<dbReference type="InterPro" id="IPR002831">
    <property type="entry name" value="Tscrpt_reg_TrmB_N"/>
</dbReference>
<dbReference type="Proteomes" id="UP000178742">
    <property type="component" value="Unassembled WGS sequence"/>
</dbReference>
<protein>
    <recommendedName>
        <fullName evidence="1">Transcription regulator TrmB N-terminal domain-containing protein</fullName>
    </recommendedName>
</protein>
<organism evidence="2 3">
    <name type="scientific">Candidatus Magasanikbacteria bacterium RIFCSPHIGHO2_02_FULL_41_13</name>
    <dbReference type="NCBI Taxonomy" id="1798676"/>
    <lineage>
        <taxon>Bacteria</taxon>
        <taxon>Candidatus Magasanikiibacteriota</taxon>
    </lineage>
</organism>
<dbReference type="InterPro" id="IPR036388">
    <property type="entry name" value="WH-like_DNA-bd_sf"/>
</dbReference>
<accession>A0A1F6M283</accession>
<dbReference type="SUPFAM" id="SSF46785">
    <property type="entry name" value="Winged helix' DNA-binding domain"/>
    <property type="match status" value="1"/>
</dbReference>
<dbReference type="PANTHER" id="PTHR34293">
    <property type="entry name" value="HTH-TYPE TRANSCRIPTIONAL REGULATOR TRMBL2"/>
    <property type="match status" value="1"/>
</dbReference>
<dbReference type="InterPro" id="IPR011991">
    <property type="entry name" value="ArsR-like_HTH"/>
</dbReference>
<evidence type="ECO:0000313" key="3">
    <source>
        <dbReference type="Proteomes" id="UP000178742"/>
    </source>
</evidence>
<sequence>MNQNITILQNLGLGSEESRIYLALLGLGGCAASLLAKEVGLKRTTVYPILTSLAEKGLVNVYFRQNKRFYYAEKPAKVAGLFHKKIESFESIIPMLESMDKKQIQMLGLRFIETIDELREFYFGILDEYRNRSYIAIGNTNIWQGHDSEFFLQFRKDRAMHNIRTKLLLTADSVKINPTDPALLREFKYLPQKYAFKSTMDIFDDKVLISSPKFSSLAVVIAIPAMVDIFQTIFEMLWDFTPEEKVK</sequence>
<gene>
    <name evidence="2" type="ORF">A3B90_01940</name>
</gene>
<dbReference type="STRING" id="1798676.A3B90_01940"/>
<evidence type="ECO:0000313" key="2">
    <source>
        <dbReference type="EMBL" id="OGH65736.1"/>
    </source>
</evidence>
<dbReference type="PANTHER" id="PTHR34293:SF1">
    <property type="entry name" value="HTH-TYPE TRANSCRIPTIONAL REGULATOR TRMBL2"/>
    <property type="match status" value="1"/>
</dbReference>
<reference evidence="2 3" key="1">
    <citation type="journal article" date="2016" name="Nat. Commun.">
        <title>Thousands of microbial genomes shed light on interconnected biogeochemical processes in an aquifer system.</title>
        <authorList>
            <person name="Anantharaman K."/>
            <person name="Brown C.T."/>
            <person name="Hug L.A."/>
            <person name="Sharon I."/>
            <person name="Castelle C.J."/>
            <person name="Probst A.J."/>
            <person name="Thomas B.C."/>
            <person name="Singh A."/>
            <person name="Wilkins M.J."/>
            <person name="Karaoz U."/>
            <person name="Brodie E.L."/>
            <person name="Williams K.H."/>
            <person name="Hubbard S.S."/>
            <person name="Banfield J.F."/>
        </authorList>
    </citation>
    <scope>NUCLEOTIDE SEQUENCE [LARGE SCALE GENOMIC DNA]</scope>
</reference>
<dbReference type="Gene3D" id="1.10.10.10">
    <property type="entry name" value="Winged helix-like DNA-binding domain superfamily/Winged helix DNA-binding domain"/>
    <property type="match status" value="1"/>
</dbReference>
<name>A0A1F6M283_9BACT</name>